<dbReference type="RefSeq" id="WP_152215146.1">
    <property type="nucleotide sequence ID" value="NZ_WESC01000004.1"/>
</dbReference>
<dbReference type="AlphaFoldDB" id="A0A6N6VLP1"/>
<dbReference type="Proteomes" id="UP000468901">
    <property type="component" value="Unassembled WGS sequence"/>
</dbReference>
<proteinExistence type="predicted"/>
<evidence type="ECO:0000256" key="1">
    <source>
        <dbReference type="SAM" id="Phobius"/>
    </source>
</evidence>
<keyword evidence="1" id="KW-0812">Transmembrane</keyword>
<name>A0A6N6VLP1_9HYPH</name>
<feature type="transmembrane region" description="Helical" evidence="1">
    <location>
        <begin position="45"/>
        <end position="67"/>
    </location>
</feature>
<comment type="caution">
    <text evidence="2">The sequence shown here is derived from an EMBL/GenBank/DDBJ whole genome shotgun (WGS) entry which is preliminary data.</text>
</comment>
<feature type="transmembrane region" description="Helical" evidence="1">
    <location>
        <begin position="15"/>
        <end position="33"/>
    </location>
</feature>
<dbReference type="PANTHER" id="PTHR40034">
    <property type="entry name" value="BSL5891 PROTEIN"/>
    <property type="match status" value="1"/>
</dbReference>
<gene>
    <name evidence="2" type="ORF">F2P47_05340</name>
</gene>
<evidence type="ECO:0000313" key="3">
    <source>
        <dbReference type="Proteomes" id="UP000468901"/>
    </source>
</evidence>
<dbReference type="Pfam" id="PF11755">
    <property type="entry name" value="DUF3311"/>
    <property type="match status" value="1"/>
</dbReference>
<keyword evidence="3" id="KW-1185">Reference proteome</keyword>
<sequence length="69" mass="8002">MADENNDARPHKRRWLVPLIFLPFAAMLWVPFFNSAEPALAGIPFFYWYQLLWIALGAVLTIAVYFATE</sequence>
<dbReference type="InterPro" id="IPR021741">
    <property type="entry name" value="DUF3311"/>
</dbReference>
<organism evidence="2 3">
    <name type="scientific">Parvibaculum sedimenti</name>
    <dbReference type="NCBI Taxonomy" id="2608632"/>
    <lineage>
        <taxon>Bacteria</taxon>
        <taxon>Pseudomonadati</taxon>
        <taxon>Pseudomonadota</taxon>
        <taxon>Alphaproteobacteria</taxon>
        <taxon>Hyphomicrobiales</taxon>
        <taxon>Parvibaculaceae</taxon>
        <taxon>Parvibaculum</taxon>
    </lineage>
</organism>
<accession>A0A6N6VLP1</accession>
<keyword evidence="1" id="KW-1133">Transmembrane helix</keyword>
<dbReference type="PANTHER" id="PTHR40034:SF1">
    <property type="entry name" value="BSL5891 PROTEIN"/>
    <property type="match status" value="1"/>
</dbReference>
<keyword evidence="1" id="KW-0472">Membrane</keyword>
<reference evidence="2 3" key="1">
    <citation type="submission" date="2019-09" db="EMBL/GenBank/DDBJ databases">
        <title>Parvibaculum sedimenti sp. nov., isolated from sediment.</title>
        <authorList>
            <person name="Wang Y."/>
        </authorList>
    </citation>
    <scope>NUCLEOTIDE SEQUENCE [LARGE SCALE GENOMIC DNA]</scope>
    <source>
        <strain evidence="2 3">HXT-9</strain>
    </source>
</reference>
<protein>
    <submittedName>
        <fullName evidence="2">DUF3311 domain-containing protein</fullName>
    </submittedName>
</protein>
<dbReference type="EMBL" id="WESC01000004">
    <property type="protein sequence ID" value="KAB7741173.1"/>
    <property type="molecule type" value="Genomic_DNA"/>
</dbReference>
<evidence type="ECO:0000313" key="2">
    <source>
        <dbReference type="EMBL" id="KAB7741173.1"/>
    </source>
</evidence>